<feature type="transmembrane region" description="Helical" evidence="1">
    <location>
        <begin position="48"/>
        <end position="67"/>
    </location>
</feature>
<feature type="transmembrane region" description="Helical" evidence="1">
    <location>
        <begin position="79"/>
        <end position="101"/>
    </location>
</feature>
<feature type="transmembrane region" description="Helical" evidence="1">
    <location>
        <begin position="22"/>
        <end position="41"/>
    </location>
</feature>
<name>A0ABV2ZK88_9ACTN</name>
<dbReference type="Proteomes" id="UP001550739">
    <property type="component" value="Unassembled WGS sequence"/>
</dbReference>
<protein>
    <recommendedName>
        <fullName evidence="4">Integral membrane protein</fullName>
    </recommendedName>
</protein>
<sequence length="115" mass="12221">MNIARRCRPLYAPATDNWLSRAYLALVGAAVAFVVFDTVFVSHPDASMAGVVPWLLTAPLSLLLTLLPDAVLDGAGSFLVLYVVGIAVSAFVNAAFLGACLHRLRPTPPRSAHYA</sequence>
<proteinExistence type="predicted"/>
<accession>A0ABV2ZK88</accession>
<gene>
    <name evidence="2" type="ORF">AB0E89_20845</name>
</gene>
<organism evidence="2 3">
    <name type="scientific">Streptomyces sp. 900129855</name>
    <dbReference type="NCBI Taxonomy" id="3155129"/>
    <lineage>
        <taxon>Bacteria</taxon>
        <taxon>Bacillati</taxon>
        <taxon>Actinomycetota</taxon>
        <taxon>Actinomycetes</taxon>
        <taxon>Kitasatosporales</taxon>
        <taxon>Streptomycetaceae</taxon>
        <taxon>Streptomyces</taxon>
    </lineage>
</organism>
<dbReference type="RefSeq" id="WP_361703894.1">
    <property type="nucleotide sequence ID" value="NZ_JBEZVE010000010.1"/>
</dbReference>
<evidence type="ECO:0008006" key="4">
    <source>
        <dbReference type="Google" id="ProtNLM"/>
    </source>
</evidence>
<keyword evidence="1" id="KW-0472">Membrane</keyword>
<comment type="caution">
    <text evidence="2">The sequence shown here is derived from an EMBL/GenBank/DDBJ whole genome shotgun (WGS) entry which is preliminary data.</text>
</comment>
<evidence type="ECO:0000313" key="2">
    <source>
        <dbReference type="EMBL" id="MEU3782967.1"/>
    </source>
</evidence>
<evidence type="ECO:0000256" key="1">
    <source>
        <dbReference type="SAM" id="Phobius"/>
    </source>
</evidence>
<dbReference type="EMBL" id="JBEZVE010000010">
    <property type="protein sequence ID" value="MEU3782967.1"/>
    <property type="molecule type" value="Genomic_DNA"/>
</dbReference>
<keyword evidence="1" id="KW-0812">Transmembrane</keyword>
<reference evidence="2 3" key="1">
    <citation type="submission" date="2024-06" db="EMBL/GenBank/DDBJ databases">
        <title>The Natural Products Discovery Center: Release of the First 8490 Sequenced Strains for Exploring Actinobacteria Biosynthetic Diversity.</title>
        <authorList>
            <person name="Kalkreuter E."/>
            <person name="Kautsar S.A."/>
            <person name="Yang D."/>
            <person name="Bader C.D."/>
            <person name="Teijaro C.N."/>
            <person name="Fluegel L."/>
            <person name="Davis C.M."/>
            <person name="Simpson J.R."/>
            <person name="Lauterbach L."/>
            <person name="Steele A.D."/>
            <person name="Gui C."/>
            <person name="Meng S."/>
            <person name="Li G."/>
            <person name="Viehrig K."/>
            <person name="Ye F."/>
            <person name="Su P."/>
            <person name="Kiefer A.F."/>
            <person name="Nichols A."/>
            <person name="Cepeda A.J."/>
            <person name="Yan W."/>
            <person name="Fan B."/>
            <person name="Jiang Y."/>
            <person name="Adhikari A."/>
            <person name="Zheng C.-J."/>
            <person name="Schuster L."/>
            <person name="Cowan T.M."/>
            <person name="Smanski M.J."/>
            <person name="Chevrette M.G."/>
            <person name="De Carvalho L.P.S."/>
            <person name="Shen B."/>
        </authorList>
    </citation>
    <scope>NUCLEOTIDE SEQUENCE [LARGE SCALE GENOMIC DNA]</scope>
    <source>
        <strain evidence="2 3">NPDC033843</strain>
    </source>
</reference>
<evidence type="ECO:0000313" key="3">
    <source>
        <dbReference type="Proteomes" id="UP001550739"/>
    </source>
</evidence>
<dbReference type="Pfam" id="PF25637">
    <property type="entry name" value="DUF7942"/>
    <property type="match status" value="1"/>
</dbReference>
<keyword evidence="3" id="KW-1185">Reference proteome</keyword>
<keyword evidence="1" id="KW-1133">Transmembrane helix</keyword>
<dbReference type="NCBIfam" id="NF046119">
    <property type="entry name" value="memb_SCO4225"/>
    <property type="match status" value="1"/>
</dbReference>
<dbReference type="InterPro" id="IPR057702">
    <property type="entry name" value="DUF7942"/>
</dbReference>